<proteinExistence type="predicted"/>
<sequence>MADNITISRNRFDVAMELTNLYFSTKTPKSPEEIKEIFTDFFMTVSSISVVSTSNLPHFLPDDVKKKLGR</sequence>
<gene>
    <name evidence="1" type="ORF">CBW65_23675</name>
</gene>
<evidence type="ECO:0000313" key="1">
    <source>
        <dbReference type="EMBL" id="ARU63685.1"/>
    </source>
</evidence>
<dbReference type="KEGG" id="tum:CBW65_23675"/>
<dbReference type="RefSeq" id="WP_087459017.1">
    <property type="nucleotide sequence ID" value="NZ_CP021434.1"/>
</dbReference>
<dbReference type="EMBL" id="CP021434">
    <property type="protein sequence ID" value="ARU63685.1"/>
    <property type="molecule type" value="Genomic_DNA"/>
</dbReference>
<keyword evidence="2" id="KW-1185">Reference proteome</keyword>
<dbReference type="Proteomes" id="UP000195437">
    <property type="component" value="Chromosome"/>
</dbReference>
<dbReference type="AlphaFoldDB" id="A0A1Y0IW22"/>
<reference evidence="2" key="1">
    <citation type="submission" date="2017-05" db="EMBL/GenBank/DDBJ databases">
        <authorList>
            <person name="Sung H."/>
        </authorList>
    </citation>
    <scope>NUCLEOTIDE SEQUENCE [LARGE SCALE GENOMIC DNA]</scope>
    <source>
        <strain evidence="2">AR23208</strain>
    </source>
</reference>
<protein>
    <submittedName>
        <fullName evidence="1">Uncharacterized protein</fullName>
    </submittedName>
</protein>
<accession>A0A1Y0IW22</accession>
<evidence type="ECO:0000313" key="2">
    <source>
        <dbReference type="Proteomes" id="UP000195437"/>
    </source>
</evidence>
<organism evidence="1 2">
    <name type="scientific">Tumebacillus avium</name>
    <dbReference type="NCBI Taxonomy" id="1903704"/>
    <lineage>
        <taxon>Bacteria</taxon>
        <taxon>Bacillati</taxon>
        <taxon>Bacillota</taxon>
        <taxon>Bacilli</taxon>
        <taxon>Bacillales</taxon>
        <taxon>Alicyclobacillaceae</taxon>
        <taxon>Tumebacillus</taxon>
    </lineage>
</organism>
<name>A0A1Y0IW22_9BACL</name>